<dbReference type="Proteomes" id="UP001454036">
    <property type="component" value="Unassembled WGS sequence"/>
</dbReference>
<protein>
    <submittedName>
        <fullName evidence="9">Uncharacterized protein</fullName>
    </submittedName>
</protein>
<evidence type="ECO:0000256" key="3">
    <source>
        <dbReference type="ARBA" id="ARBA00022729"/>
    </source>
</evidence>
<evidence type="ECO:0000313" key="9">
    <source>
        <dbReference type="EMBL" id="GAA0167638.1"/>
    </source>
</evidence>
<dbReference type="AlphaFoldDB" id="A0AAV3QX94"/>
<evidence type="ECO:0000256" key="2">
    <source>
        <dbReference type="ARBA" id="ARBA00022692"/>
    </source>
</evidence>
<evidence type="ECO:0000256" key="5">
    <source>
        <dbReference type="ARBA" id="ARBA00023136"/>
    </source>
</evidence>
<reference evidence="9 10" key="1">
    <citation type="submission" date="2024-01" db="EMBL/GenBank/DDBJ databases">
        <title>The complete chloroplast genome sequence of Lithospermum erythrorhizon: insights into the phylogenetic relationship among Boraginaceae species and the maternal lineages of purple gromwells.</title>
        <authorList>
            <person name="Okada T."/>
            <person name="Watanabe K."/>
        </authorList>
    </citation>
    <scope>NUCLEOTIDE SEQUENCE [LARGE SCALE GENOMIC DNA]</scope>
</reference>
<evidence type="ECO:0000256" key="1">
    <source>
        <dbReference type="ARBA" id="ARBA00004127"/>
    </source>
</evidence>
<keyword evidence="5 7" id="KW-0472">Membrane</keyword>
<feature type="transmembrane region" description="Helical" evidence="7">
    <location>
        <begin position="92"/>
        <end position="119"/>
    </location>
</feature>
<feature type="signal peptide" evidence="8">
    <location>
        <begin position="1"/>
        <end position="20"/>
    </location>
</feature>
<dbReference type="PANTHER" id="PTHR31769">
    <property type="entry name" value="OS07G0462200 PROTEIN-RELATED"/>
    <property type="match status" value="1"/>
</dbReference>
<dbReference type="InterPro" id="IPR009606">
    <property type="entry name" value="DEAL/Modifying_wall_lignin1/2"/>
</dbReference>
<sequence length="211" mass="22725">MERRAIMVCFVVSFLGVLSAATGFAAEATRIKRTQVEFPSPNECIYPRSPSLALPLGLASAVSLMIARIIIHVATGCICFKTGTHQSISYRTIELIGFVSWFTFVIAFILLLTGAALNVQHGDETLYMGDYYCHVVKPGAFAGAAVLSLASVVLSIIYYVTSTSTKSVNAQTGATAPPCQGGIAMGQPHIPPKSQDPVFVHEDTYTRRQFT</sequence>
<accession>A0AAV3QX94</accession>
<keyword evidence="3 8" id="KW-0732">Signal</keyword>
<feature type="transmembrane region" description="Helical" evidence="7">
    <location>
        <begin position="139"/>
        <end position="160"/>
    </location>
</feature>
<feature type="transmembrane region" description="Helical" evidence="7">
    <location>
        <begin position="56"/>
        <end position="80"/>
    </location>
</feature>
<dbReference type="EMBL" id="BAABME010006166">
    <property type="protein sequence ID" value="GAA0167638.1"/>
    <property type="molecule type" value="Genomic_DNA"/>
</dbReference>
<evidence type="ECO:0000256" key="7">
    <source>
        <dbReference type="SAM" id="Phobius"/>
    </source>
</evidence>
<comment type="subcellular location">
    <subcellularLocation>
        <location evidence="1">Endomembrane system</location>
        <topology evidence="1">Multi-pass membrane protein</topology>
    </subcellularLocation>
</comment>
<gene>
    <name evidence="9" type="ORF">LIER_22523</name>
</gene>
<feature type="chain" id="PRO_5043719080" evidence="8">
    <location>
        <begin position="21"/>
        <end position="211"/>
    </location>
</feature>
<evidence type="ECO:0000256" key="6">
    <source>
        <dbReference type="ARBA" id="ARBA00029467"/>
    </source>
</evidence>
<keyword evidence="2 7" id="KW-0812">Transmembrane</keyword>
<dbReference type="Pfam" id="PF06749">
    <property type="entry name" value="DUF1218"/>
    <property type="match status" value="1"/>
</dbReference>
<proteinExistence type="inferred from homology"/>
<comment type="similarity">
    <text evidence="6">Belongs to the DESIGUAL family.</text>
</comment>
<dbReference type="InterPro" id="IPR052222">
    <property type="entry name" value="DESIGUAL"/>
</dbReference>
<name>A0AAV3QX94_LITER</name>
<evidence type="ECO:0000256" key="4">
    <source>
        <dbReference type="ARBA" id="ARBA00022989"/>
    </source>
</evidence>
<keyword evidence="10" id="KW-1185">Reference proteome</keyword>
<keyword evidence="4 7" id="KW-1133">Transmembrane helix</keyword>
<evidence type="ECO:0000256" key="8">
    <source>
        <dbReference type="SAM" id="SignalP"/>
    </source>
</evidence>
<organism evidence="9 10">
    <name type="scientific">Lithospermum erythrorhizon</name>
    <name type="common">Purple gromwell</name>
    <name type="synonym">Lithospermum officinale var. erythrorhizon</name>
    <dbReference type="NCBI Taxonomy" id="34254"/>
    <lineage>
        <taxon>Eukaryota</taxon>
        <taxon>Viridiplantae</taxon>
        <taxon>Streptophyta</taxon>
        <taxon>Embryophyta</taxon>
        <taxon>Tracheophyta</taxon>
        <taxon>Spermatophyta</taxon>
        <taxon>Magnoliopsida</taxon>
        <taxon>eudicotyledons</taxon>
        <taxon>Gunneridae</taxon>
        <taxon>Pentapetalae</taxon>
        <taxon>asterids</taxon>
        <taxon>lamiids</taxon>
        <taxon>Boraginales</taxon>
        <taxon>Boraginaceae</taxon>
        <taxon>Boraginoideae</taxon>
        <taxon>Lithospermeae</taxon>
        <taxon>Lithospermum</taxon>
    </lineage>
</organism>
<evidence type="ECO:0000313" key="10">
    <source>
        <dbReference type="Proteomes" id="UP001454036"/>
    </source>
</evidence>
<comment type="caution">
    <text evidence="9">The sequence shown here is derived from an EMBL/GenBank/DDBJ whole genome shotgun (WGS) entry which is preliminary data.</text>
</comment>
<dbReference type="GO" id="GO:0012505">
    <property type="term" value="C:endomembrane system"/>
    <property type="evidence" value="ECO:0007669"/>
    <property type="project" value="UniProtKB-SubCell"/>
</dbReference>